<sequence length="35" mass="3982">MTRYESLMSLKTAIYLYIPSLLVNISSTLCRVTTV</sequence>
<name>A0A0V0YXS9_TRISP</name>
<evidence type="ECO:0000313" key="2">
    <source>
        <dbReference type="Proteomes" id="UP000054776"/>
    </source>
</evidence>
<protein>
    <submittedName>
        <fullName evidence="1">Uncharacterized protein</fullName>
    </submittedName>
</protein>
<dbReference type="EMBL" id="JYDH01003978">
    <property type="protein sequence ID" value="KRY04907.1"/>
    <property type="molecule type" value="Genomic_DNA"/>
</dbReference>
<dbReference type="Proteomes" id="UP000054776">
    <property type="component" value="Unassembled WGS sequence"/>
</dbReference>
<evidence type="ECO:0000313" key="1">
    <source>
        <dbReference type="EMBL" id="KRY04907.1"/>
    </source>
</evidence>
<reference evidence="1 2" key="1">
    <citation type="submission" date="2015-01" db="EMBL/GenBank/DDBJ databases">
        <title>Evolution of Trichinella species and genotypes.</title>
        <authorList>
            <person name="Korhonen P.K."/>
            <person name="Edoardo P."/>
            <person name="Giuseppe L.R."/>
            <person name="Gasser R.B."/>
        </authorList>
    </citation>
    <scope>NUCLEOTIDE SEQUENCE [LARGE SCALE GENOMIC DNA]</scope>
    <source>
        <strain evidence="1">ISS3</strain>
    </source>
</reference>
<keyword evidence="2" id="KW-1185">Reference proteome</keyword>
<dbReference type="InParanoid" id="A0A0V0YXS9"/>
<organism evidence="1 2">
    <name type="scientific">Trichinella spiralis</name>
    <name type="common">Trichina worm</name>
    <dbReference type="NCBI Taxonomy" id="6334"/>
    <lineage>
        <taxon>Eukaryota</taxon>
        <taxon>Metazoa</taxon>
        <taxon>Ecdysozoa</taxon>
        <taxon>Nematoda</taxon>
        <taxon>Enoplea</taxon>
        <taxon>Dorylaimia</taxon>
        <taxon>Trichinellida</taxon>
        <taxon>Trichinellidae</taxon>
        <taxon>Trichinella</taxon>
    </lineage>
</organism>
<comment type="caution">
    <text evidence="1">The sequence shown here is derived from an EMBL/GenBank/DDBJ whole genome shotgun (WGS) entry which is preliminary data.</text>
</comment>
<accession>A0A0V0YXS9</accession>
<gene>
    <name evidence="1" type="ORF">T01_11278</name>
</gene>
<dbReference type="AlphaFoldDB" id="A0A0V0YXS9"/>
<proteinExistence type="predicted"/>